<dbReference type="Gene3D" id="3.30.457.10">
    <property type="entry name" value="Copper amine oxidase-like, N-terminal domain"/>
    <property type="match status" value="1"/>
</dbReference>
<proteinExistence type="predicted"/>
<evidence type="ECO:0000313" key="2">
    <source>
        <dbReference type="EMBL" id="HIU58433.1"/>
    </source>
</evidence>
<protein>
    <recommendedName>
        <fullName evidence="1">Copper amine oxidase-like N-terminal domain-containing protein</fullName>
    </recommendedName>
</protein>
<dbReference type="InterPro" id="IPR036582">
    <property type="entry name" value="Mao_N_sf"/>
</dbReference>
<dbReference type="EMBL" id="DVNB01000121">
    <property type="protein sequence ID" value="HIU58433.1"/>
    <property type="molecule type" value="Genomic_DNA"/>
</dbReference>
<gene>
    <name evidence="2" type="ORF">IAA61_11565</name>
</gene>
<dbReference type="AlphaFoldDB" id="A0A9D1SG72"/>
<organism evidence="2 3">
    <name type="scientific">Candidatus Ornithomonoglobus merdipullorum</name>
    <dbReference type="NCBI Taxonomy" id="2840895"/>
    <lineage>
        <taxon>Bacteria</taxon>
        <taxon>Bacillati</taxon>
        <taxon>Bacillota</taxon>
        <taxon>Clostridia</taxon>
        <taxon>Candidatus Ornithomonoglobus</taxon>
    </lineage>
</organism>
<sequence>MPVSVFTDVGCYVDFNEETYVATISRNGTVLEILPNLTGMRKNQDTGFYVPLEVCARFVDDILYVPVRAVAEELELYVSWDAVNAVVTLNSAG</sequence>
<dbReference type="Pfam" id="PF07833">
    <property type="entry name" value="Cu_amine_oxidN1"/>
    <property type="match status" value="1"/>
</dbReference>
<evidence type="ECO:0000259" key="1">
    <source>
        <dbReference type="Pfam" id="PF07833"/>
    </source>
</evidence>
<comment type="caution">
    <text evidence="2">The sequence shown here is derived from an EMBL/GenBank/DDBJ whole genome shotgun (WGS) entry which is preliminary data.</text>
</comment>
<name>A0A9D1SG72_9FIRM</name>
<reference evidence="2" key="2">
    <citation type="journal article" date="2021" name="PeerJ">
        <title>Extensive microbial diversity within the chicken gut microbiome revealed by metagenomics and culture.</title>
        <authorList>
            <person name="Gilroy R."/>
            <person name="Ravi A."/>
            <person name="Getino M."/>
            <person name="Pursley I."/>
            <person name="Horton D.L."/>
            <person name="Alikhan N.F."/>
            <person name="Baker D."/>
            <person name="Gharbi K."/>
            <person name="Hall N."/>
            <person name="Watson M."/>
            <person name="Adriaenssens E.M."/>
            <person name="Foster-Nyarko E."/>
            <person name="Jarju S."/>
            <person name="Secka A."/>
            <person name="Antonio M."/>
            <person name="Oren A."/>
            <person name="Chaudhuri R.R."/>
            <person name="La Ragione R."/>
            <person name="Hildebrand F."/>
            <person name="Pallen M.J."/>
        </authorList>
    </citation>
    <scope>NUCLEOTIDE SEQUENCE</scope>
    <source>
        <strain evidence="2">USAMLcec3-3695</strain>
    </source>
</reference>
<evidence type="ECO:0000313" key="3">
    <source>
        <dbReference type="Proteomes" id="UP000824109"/>
    </source>
</evidence>
<dbReference type="Proteomes" id="UP000824109">
    <property type="component" value="Unassembled WGS sequence"/>
</dbReference>
<dbReference type="InterPro" id="IPR012854">
    <property type="entry name" value="Cu_amine_oxidase-like_N"/>
</dbReference>
<feature type="domain" description="Copper amine oxidase-like N-terminal" evidence="1">
    <location>
        <begin position="5"/>
        <end position="88"/>
    </location>
</feature>
<reference evidence="2" key="1">
    <citation type="submission" date="2020-10" db="EMBL/GenBank/DDBJ databases">
        <authorList>
            <person name="Gilroy R."/>
        </authorList>
    </citation>
    <scope>NUCLEOTIDE SEQUENCE</scope>
    <source>
        <strain evidence="2">USAMLcec3-3695</strain>
    </source>
</reference>
<accession>A0A9D1SG72</accession>
<dbReference type="SUPFAM" id="SSF55383">
    <property type="entry name" value="Copper amine oxidase, domain N"/>
    <property type="match status" value="1"/>
</dbReference>